<dbReference type="SMART" id="SM00382">
    <property type="entry name" value="AAA"/>
    <property type="match status" value="1"/>
</dbReference>
<dbReference type="PANTHER" id="PTHR43499:SF1">
    <property type="entry name" value="ABC TRANSPORTER I FAMILY MEMBER 1"/>
    <property type="match status" value="1"/>
</dbReference>
<dbReference type="InterPro" id="IPR005895">
    <property type="entry name" value="ABC_transptr_haem_export_CcmA"/>
</dbReference>
<gene>
    <name evidence="8" type="primary">ccmA</name>
    <name evidence="8" type="ORF">GCM10010960_13420</name>
</gene>
<accession>A0A917CLQ1</accession>
<reference evidence="8" key="1">
    <citation type="journal article" date="2014" name="Int. J. Syst. Evol. Microbiol.">
        <title>Complete genome sequence of Corynebacterium casei LMG S-19264T (=DSM 44701T), isolated from a smear-ripened cheese.</title>
        <authorList>
            <consortium name="US DOE Joint Genome Institute (JGI-PGF)"/>
            <person name="Walter F."/>
            <person name="Albersmeier A."/>
            <person name="Kalinowski J."/>
            <person name="Ruckert C."/>
        </authorList>
    </citation>
    <scope>NUCLEOTIDE SEQUENCE</scope>
    <source>
        <strain evidence="8">CGMCC 1.12726</strain>
    </source>
</reference>
<dbReference type="Proteomes" id="UP000632858">
    <property type="component" value="Unassembled WGS sequence"/>
</dbReference>
<evidence type="ECO:0000256" key="2">
    <source>
        <dbReference type="ARBA" id="ARBA00022741"/>
    </source>
</evidence>
<feature type="domain" description="ABC transporter" evidence="7">
    <location>
        <begin position="9"/>
        <end position="207"/>
    </location>
</feature>
<proteinExistence type="predicted"/>
<dbReference type="InterPro" id="IPR027417">
    <property type="entry name" value="P-loop_NTPase"/>
</dbReference>
<evidence type="ECO:0000256" key="3">
    <source>
        <dbReference type="ARBA" id="ARBA00022748"/>
    </source>
</evidence>
<dbReference type="PANTHER" id="PTHR43499">
    <property type="entry name" value="ABC TRANSPORTER I FAMILY MEMBER 1"/>
    <property type="match status" value="1"/>
</dbReference>
<evidence type="ECO:0000313" key="9">
    <source>
        <dbReference type="Proteomes" id="UP000632858"/>
    </source>
</evidence>
<dbReference type="InterPro" id="IPR003593">
    <property type="entry name" value="AAA+_ATPase"/>
</dbReference>
<organism evidence="8 9">
    <name type="scientific">Arenimonas maotaiensis</name>
    <dbReference type="NCBI Taxonomy" id="1446479"/>
    <lineage>
        <taxon>Bacteria</taxon>
        <taxon>Pseudomonadati</taxon>
        <taxon>Pseudomonadota</taxon>
        <taxon>Gammaproteobacteria</taxon>
        <taxon>Lysobacterales</taxon>
        <taxon>Lysobacteraceae</taxon>
        <taxon>Arenimonas</taxon>
    </lineage>
</organism>
<dbReference type="PROSITE" id="PS50893">
    <property type="entry name" value="ABC_TRANSPORTER_2"/>
    <property type="match status" value="1"/>
</dbReference>
<dbReference type="InterPro" id="IPR003439">
    <property type="entry name" value="ABC_transporter-like_ATP-bd"/>
</dbReference>
<evidence type="ECO:0000256" key="4">
    <source>
        <dbReference type="ARBA" id="ARBA00022840"/>
    </source>
</evidence>
<dbReference type="NCBIfam" id="TIGR01189">
    <property type="entry name" value="ccmA"/>
    <property type="match status" value="1"/>
</dbReference>
<keyword evidence="5" id="KW-1278">Translocase</keyword>
<evidence type="ECO:0000259" key="7">
    <source>
        <dbReference type="PROSITE" id="PS50893"/>
    </source>
</evidence>
<keyword evidence="1" id="KW-0813">Transport</keyword>
<keyword evidence="2" id="KW-0547">Nucleotide-binding</keyword>
<keyword evidence="6" id="KW-0472">Membrane</keyword>
<sequence>MPVAAAALIEADALCFSRNEERIFGPLDFRIDAGEALLVKGDNGAGKTTLLRVLAGLLPPESGRIRLQGEDFGRDGFVQLAAYLGHRHGHKAELTVLQNLRFSAALQGRHDEALLERLIADCGLAGYEDTPAGKLSAGQNKRLSLARLQAGERPLWLMDEPYANLDLAGIAWVNALVQRHIESGGAALISTHGAYAAPAVPVRTLDIRRSAAHG</sequence>
<keyword evidence="3" id="KW-0201">Cytochrome c-type biogenesis</keyword>
<name>A0A917CLQ1_9GAMM</name>
<dbReference type="GO" id="GO:0016887">
    <property type="term" value="F:ATP hydrolysis activity"/>
    <property type="evidence" value="ECO:0007669"/>
    <property type="project" value="InterPro"/>
</dbReference>
<dbReference type="Pfam" id="PF00005">
    <property type="entry name" value="ABC_tran"/>
    <property type="match status" value="1"/>
</dbReference>
<dbReference type="SUPFAM" id="SSF52540">
    <property type="entry name" value="P-loop containing nucleoside triphosphate hydrolases"/>
    <property type="match status" value="1"/>
</dbReference>
<evidence type="ECO:0000256" key="5">
    <source>
        <dbReference type="ARBA" id="ARBA00022967"/>
    </source>
</evidence>
<dbReference type="Gene3D" id="3.40.50.300">
    <property type="entry name" value="P-loop containing nucleotide triphosphate hydrolases"/>
    <property type="match status" value="1"/>
</dbReference>
<dbReference type="GO" id="GO:0017004">
    <property type="term" value="P:cytochrome complex assembly"/>
    <property type="evidence" value="ECO:0007669"/>
    <property type="project" value="UniProtKB-KW"/>
</dbReference>
<evidence type="ECO:0000256" key="1">
    <source>
        <dbReference type="ARBA" id="ARBA00022448"/>
    </source>
</evidence>
<protein>
    <submittedName>
        <fullName evidence="8">Cytochrome c biogenesis ATP-binding export protein CcmA</fullName>
    </submittedName>
</protein>
<dbReference type="AlphaFoldDB" id="A0A917CLQ1"/>
<keyword evidence="4 8" id="KW-0067">ATP-binding</keyword>
<evidence type="ECO:0000313" key="8">
    <source>
        <dbReference type="EMBL" id="GGF92833.1"/>
    </source>
</evidence>
<reference evidence="8" key="2">
    <citation type="submission" date="2020-09" db="EMBL/GenBank/DDBJ databases">
        <authorList>
            <person name="Sun Q."/>
            <person name="Zhou Y."/>
        </authorList>
    </citation>
    <scope>NUCLEOTIDE SEQUENCE</scope>
    <source>
        <strain evidence="8">CGMCC 1.12726</strain>
    </source>
</reference>
<dbReference type="EMBL" id="BMFO01000002">
    <property type="protein sequence ID" value="GGF92833.1"/>
    <property type="molecule type" value="Genomic_DNA"/>
</dbReference>
<dbReference type="GO" id="GO:0022857">
    <property type="term" value="F:transmembrane transporter activity"/>
    <property type="evidence" value="ECO:0007669"/>
    <property type="project" value="InterPro"/>
</dbReference>
<dbReference type="RefSeq" id="WP_188449134.1">
    <property type="nucleotide sequence ID" value="NZ_BMFO01000002.1"/>
</dbReference>
<keyword evidence="9" id="KW-1185">Reference proteome</keyword>
<comment type="caution">
    <text evidence="8">The sequence shown here is derived from an EMBL/GenBank/DDBJ whole genome shotgun (WGS) entry which is preliminary data.</text>
</comment>
<dbReference type="GO" id="GO:0005524">
    <property type="term" value="F:ATP binding"/>
    <property type="evidence" value="ECO:0007669"/>
    <property type="project" value="UniProtKB-KW"/>
</dbReference>
<evidence type="ECO:0000256" key="6">
    <source>
        <dbReference type="ARBA" id="ARBA00023136"/>
    </source>
</evidence>